<organism evidence="2 3">
    <name type="scientific">Candidatus Desulfobacillus denitrificans</name>
    <dbReference type="NCBI Taxonomy" id="2608985"/>
    <lineage>
        <taxon>Bacteria</taxon>
        <taxon>Pseudomonadati</taxon>
        <taxon>Pseudomonadota</taxon>
        <taxon>Betaproteobacteria</taxon>
        <taxon>Candidatus Desulfobacillus</taxon>
    </lineage>
</organism>
<accession>A0A809S8M1</accession>
<dbReference type="GO" id="GO:0005737">
    <property type="term" value="C:cytoplasm"/>
    <property type="evidence" value="ECO:0007669"/>
    <property type="project" value="TreeGrafter"/>
</dbReference>
<evidence type="ECO:0000256" key="1">
    <source>
        <dbReference type="SAM" id="SignalP"/>
    </source>
</evidence>
<sequence>MKIRTTLVSLAAALALAACATVPPESRQLAANFNALQPTSGLSRDMSMGEAERIRDGLVAELMPGLGRVVGYKAGLTNPAVQQRFGVNHPLRGVLLEKMLLEEGVEVPAKFGAVPFSEADIVVVVKDEGINQAKTPAEVMRHLSSVRPFIELPDLVTAKEQPLSGAVITAFNVGARLGVLGKPIAAAPELTDALAKMTVVMRDQDGKELGRAPGTAILGHPLNAVIWMAQDLARSGGRLRAGDILSLGSFTAPQFTKPGTRVSVTYEGLPGNPGVSVGFK</sequence>
<dbReference type="PROSITE" id="PS51257">
    <property type="entry name" value="PROKAR_LIPOPROTEIN"/>
    <property type="match status" value="1"/>
</dbReference>
<protein>
    <recommendedName>
        <fullName evidence="4">Hydratase</fullName>
    </recommendedName>
</protein>
<dbReference type="EMBL" id="AP021857">
    <property type="protein sequence ID" value="BBO19684.1"/>
    <property type="molecule type" value="Genomic_DNA"/>
</dbReference>
<dbReference type="AlphaFoldDB" id="A0A809S8M1"/>
<reference evidence="2" key="1">
    <citation type="journal article" name="DNA Res.">
        <title>The physiological potential of anammox bacteria as revealed by their core genome structure.</title>
        <authorList>
            <person name="Okubo T."/>
            <person name="Toyoda A."/>
            <person name="Fukuhara K."/>
            <person name="Uchiyama I."/>
            <person name="Harigaya Y."/>
            <person name="Kuroiwa M."/>
            <person name="Suzuki T."/>
            <person name="Murakami Y."/>
            <person name="Suwa Y."/>
            <person name="Takami H."/>
        </authorList>
    </citation>
    <scope>NUCLEOTIDE SEQUENCE</scope>
    <source>
        <strain evidence="2">317325-3</strain>
    </source>
</reference>
<dbReference type="Proteomes" id="UP000662914">
    <property type="component" value="Chromosome"/>
</dbReference>
<keyword evidence="1" id="KW-0732">Signal</keyword>
<dbReference type="KEGG" id="ddz:DSYM_03830"/>
<feature type="chain" id="PRO_5035233026" description="Hydratase" evidence="1">
    <location>
        <begin position="21"/>
        <end position="280"/>
    </location>
</feature>
<dbReference type="GO" id="GO:0008684">
    <property type="term" value="F:2-oxopent-4-enoate hydratase activity"/>
    <property type="evidence" value="ECO:0007669"/>
    <property type="project" value="TreeGrafter"/>
</dbReference>
<evidence type="ECO:0008006" key="4">
    <source>
        <dbReference type="Google" id="ProtNLM"/>
    </source>
</evidence>
<proteinExistence type="predicted"/>
<dbReference type="Gene3D" id="3.90.850.10">
    <property type="entry name" value="Fumarylacetoacetase-like, C-terminal domain"/>
    <property type="match status" value="1"/>
</dbReference>
<evidence type="ECO:0000313" key="3">
    <source>
        <dbReference type="Proteomes" id="UP000662914"/>
    </source>
</evidence>
<dbReference type="PANTHER" id="PTHR30143">
    <property type="entry name" value="ACID HYDRATASE"/>
    <property type="match status" value="1"/>
</dbReference>
<feature type="signal peptide" evidence="1">
    <location>
        <begin position="1"/>
        <end position="20"/>
    </location>
</feature>
<dbReference type="SUPFAM" id="SSF56529">
    <property type="entry name" value="FAH"/>
    <property type="match status" value="1"/>
</dbReference>
<evidence type="ECO:0000313" key="2">
    <source>
        <dbReference type="EMBL" id="BBO19684.1"/>
    </source>
</evidence>
<dbReference type="InterPro" id="IPR036663">
    <property type="entry name" value="Fumarylacetoacetase_C_sf"/>
</dbReference>
<dbReference type="InterPro" id="IPR050772">
    <property type="entry name" value="Hydratase-Decarb/MhpD_sf"/>
</dbReference>
<dbReference type="PANTHER" id="PTHR30143:SF0">
    <property type="entry name" value="2-KETO-4-PENTENOATE HYDRATASE"/>
    <property type="match status" value="1"/>
</dbReference>
<gene>
    <name evidence="2" type="ORF">DSYM_03830</name>
</gene>
<name>A0A809S8M1_9PROT</name>